<evidence type="ECO:0000313" key="9">
    <source>
        <dbReference type="Proteomes" id="UP000582981"/>
    </source>
</evidence>
<dbReference type="RefSeq" id="WP_100939559.1">
    <property type="nucleotide sequence ID" value="NZ_JACAPU010000022.1"/>
</dbReference>
<keyword evidence="4 7" id="KW-0812">Transmembrane</keyword>
<feature type="transmembrane region" description="Helical" evidence="7">
    <location>
        <begin position="12"/>
        <end position="38"/>
    </location>
</feature>
<keyword evidence="3" id="KW-1003">Cell membrane</keyword>
<evidence type="ECO:0000256" key="3">
    <source>
        <dbReference type="ARBA" id="ARBA00022475"/>
    </source>
</evidence>
<keyword evidence="5 7" id="KW-1133">Transmembrane helix</keyword>
<feature type="transmembrane region" description="Helical" evidence="7">
    <location>
        <begin position="82"/>
        <end position="104"/>
    </location>
</feature>
<evidence type="ECO:0000256" key="5">
    <source>
        <dbReference type="ARBA" id="ARBA00022989"/>
    </source>
</evidence>
<protein>
    <submittedName>
        <fullName evidence="8">DUF350 domain-containing protein</fullName>
    </submittedName>
</protein>
<feature type="transmembrane region" description="Helical" evidence="7">
    <location>
        <begin position="50"/>
        <end position="70"/>
    </location>
</feature>
<evidence type="ECO:0000313" key="8">
    <source>
        <dbReference type="EMBL" id="NWB48713.1"/>
    </source>
</evidence>
<evidence type="ECO:0000256" key="2">
    <source>
        <dbReference type="ARBA" id="ARBA00005779"/>
    </source>
</evidence>
<comment type="similarity">
    <text evidence="2">Belongs to the UPF0719 family.</text>
</comment>
<evidence type="ECO:0000256" key="4">
    <source>
        <dbReference type="ARBA" id="ARBA00022692"/>
    </source>
</evidence>
<organism evidence="8 9">
    <name type="scientific">Pseudomonas gingeri</name>
    <dbReference type="NCBI Taxonomy" id="117681"/>
    <lineage>
        <taxon>Bacteria</taxon>
        <taxon>Pseudomonadati</taxon>
        <taxon>Pseudomonadota</taxon>
        <taxon>Gammaproteobacteria</taxon>
        <taxon>Pseudomonadales</taxon>
        <taxon>Pseudomonadaceae</taxon>
        <taxon>Pseudomonas</taxon>
    </lineage>
</organism>
<dbReference type="PANTHER" id="PTHR40043:SF1">
    <property type="entry name" value="UPF0719 INNER MEMBRANE PROTEIN YJFL"/>
    <property type="match status" value="1"/>
</dbReference>
<dbReference type="EMBL" id="JACAPU010000022">
    <property type="protein sequence ID" value="NWB48713.1"/>
    <property type="molecule type" value="Genomic_DNA"/>
</dbReference>
<gene>
    <name evidence="8" type="ORF">HX829_19700</name>
</gene>
<evidence type="ECO:0000256" key="1">
    <source>
        <dbReference type="ARBA" id="ARBA00004651"/>
    </source>
</evidence>
<dbReference type="GO" id="GO:0005886">
    <property type="term" value="C:plasma membrane"/>
    <property type="evidence" value="ECO:0007669"/>
    <property type="project" value="UniProtKB-SubCell"/>
</dbReference>
<name>A0A7Y7WH01_9PSED</name>
<reference evidence="8 9" key="1">
    <citation type="submission" date="2020-04" db="EMBL/GenBank/DDBJ databases">
        <title>Molecular characterization of pseudomonads from Agaricus bisporus reveal novel blotch 2 pathogens in Western Europe.</title>
        <authorList>
            <person name="Taparia T."/>
            <person name="Krijger M."/>
            <person name="Haynes E."/>
            <person name="Elpinstone J.G."/>
            <person name="Noble R."/>
            <person name="Van Der Wolf J."/>
        </authorList>
    </citation>
    <scope>NUCLEOTIDE SEQUENCE [LARGE SCALE GENOMIC DNA]</scope>
    <source>
        <strain evidence="8 9">F1001</strain>
    </source>
</reference>
<comment type="caution">
    <text evidence="8">The sequence shown here is derived from an EMBL/GenBank/DDBJ whole genome shotgun (WGS) entry which is preliminary data.</text>
</comment>
<dbReference type="InterPro" id="IPR007140">
    <property type="entry name" value="DUF350"/>
</dbReference>
<dbReference type="PANTHER" id="PTHR40043">
    <property type="entry name" value="UPF0719 INNER MEMBRANE PROTEIN YJFL"/>
    <property type="match status" value="1"/>
</dbReference>
<comment type="subcellular location">
    <subcellularLocation>
        <location evidence="1">Cell membrane</location>
        <topology evidence="1">Multi-pass membrane protein</topology>
    </subcellularLocation>
</comment>
<dbReference type="Proteomes" id="UP000582981">
    <property type="component" value="Unassembled WGS sequence"/>
</dbReference>
<evidence type="ECO:0000256" key="6">
    <source>
        <dbReference type="ARBA" id="ARBA00023136"/>
    </source>
</evidence>
<dbReference type="Pfam" id="PF03994">
    <property type="entry name" value="DUF350"/>
    <property type="match status" value="1"/>
</dbReference>
<accession>A0A7Y7WH01</accession>
<feature type="transmembrane region" description="Helical" evidence="7">
    <location>
        <begin position="116"/>
        <end position="135"/>
    </location>
</feature>
<proteinExistence type="inferred from homology"/>
<dbReference type="AlphaFoldDB" id="A0A7Y7WH01"/>
<sequence length="141" mass="14689">MLEALRLSLNATAVYGFIIYMAVAAVLFVLFQFIYTLITPHKEFALIREGNTAAAVALGGSLVGFALPASNIIANSISVVDVVVWVLIAAVVQLLAFIVTSLVLKGLSGRIVRGEMAAAIYSASVAISVGLLNSACMTPST</sequence>
<keyword evidence="6 7" id="KW-0472">Membrane</keyword>
<evidence type="ECO:0000256" key="7">
    <source>
        <dbReference type="SAM" id="Phobius"/>
    </source>
</evidence>